<keyword evidence="2" id="KW-1185">Reference proteome</keyword>
<geneLocation type="plasmid" evidence="2">
    <name>prb29</name>
</geneLocation>
<protein>
    <submittedName>
        <fullName evidence="1">Uncharacterized protein</fullName>
    </submittedName>
</protein>
<proteinExistence type="predicted"/>
<dbReference type="AlphaFoldDB" id="A0A2S2C7X3"/>
<sequence>MQNRRNGNSRDIVCRSRCNTRSTPCGHGILDRFSRPIGAFSRGLLSNFVQKFSQIFETSLRFERPTLCASELFVSVPPICTISSGGRLCQRKFD</sequence>
<organism evidence="1 2">
    <name type="scientific">Rhodococcus oxybenzonivorans</name>
    <dbReference type="NCBI Taxonomy" id="1990687"/>
    <lineage>
        <taxon>Bacteria</taxon>
        <taxon>Bacillati</taxon>
        <taxon>Actinomycetota</taxon>
        <taxon>Actinomycetes</taxon>
        <taxon>Mycobacteriales</taxon>
        <taxon>Nocardiaceae</taxon>
        <taxon>Rhodococcus</taxon>
    </lineage>
</organism>
<dbReference type="EMBL" id="CP021356">
    <property type="protein sequence ID" value="AWK76934.1"/>
    <property type="molecule type" value="Genomic_DNA"/>
</dbReference>
<gene>
    <name evidence="1" type="ORF">CBI38_36780</name>
</gene>
<dbReference type="Proteomes" id="UP000245711">
    <property type="component" value="Plasmid pRB29"/>
</dbReference>
<accession>A0A2S2C7X3</accession>
<evidence type="ECO:0000313" key="2">
    <source>
        <dbReference type="Proteomes" id="UP000245711"/>
    </source>
</evidence>
<reference evidence="1 2" key="1">
    <citation type="submission" date="2017-05" db="EMBL/GenBank/DDBJ databases">
        <title>Isolation of Rhodococcus sp. S2-17 biodegrading of BP-3.</title>
        <authorList>
            <person name="Lee Y."/>
            <person name="Kim K.H."/>
            <person name="Chun B.H."/>
            <person name="Jung H.S."/>
            <person name="Jeon C.O."/>
        </authorList>
    </citation>
    <scope>NUCLEOTIDE SEQUENCE [LARGE SCALE GENOMIC DNA]</scope>
    <source>
        <strain evidence="1 2">S2-17</strain>
        <plasmid evidence="2">prb29</plasmid>
    </source>
</reference>
<dbReference type="OrthoDB" id="4464969at2"/>
<name>A0A2S2C7X3_9NOCA</name>
<dbReference type="KEGG" id="roz:CBI38_36780"/>
<keyword evidence="1" id="KW-0614">Plasmid</keyword>
<evidence type="ECO:0000313" key="1">
    <source>
        <dbReference type="EMBL" id="AWK76934.1"/>
    </source>
</evidence>